<dbReference type="InterPro" id="IPR001841">
    <property type="entry name" value="Znf_RING"/>
</dbReference>
<dbReference type="PROSITE" id="PS50089">
    <property type="entry name" value="ZF_RING_2"/>
    <property type="match status" value="1"/>
</dbReference>
<evidence type="ECO:0000256" key="2">
    <source>
        <dbReference type="ARBA" id="ARBA00022771"/>
    </source>
</evidence>
<evidence type="ECO:0000256" key="1">
    <source>
        <dbReference type="ARBA" id="ARBA00022723"/>
    </source>
</evidence>
<organism evidence="7">
    <name type="scientific">Chromera velia CCMP2878</name>
    <dbReference type="NCBI Taxonomy" id="1169474"/>
    <lineage>
        <taxon>Eukaryota</taxon>
        <taxon>Sar</taxon>
        <taxon>Alveolata</taxon>
        <taxon>Colpodellida</taxon>
        <taxon>Chromeraceae</taxon>
        <taxon>Chromera</taxon>
    </lineage>
</organism>
<evidence type="ECO:0000256" key="3">
    <source>
        <dbReference type="ARBA" id="ARBA00022833"/>
    </source>
</evidence>
<dbReference type="InterPro" id="IPR013083">
    <property type="entry name" value="Znf_RING/FYVE/PHD"/>
</dbReference>
<feature type="domain" description="RING-type" evidence="6">
    <location>
        <begin position="147"/>
        <end position="190"/>
    </location>
</feature>
<keyword evidence="5" id="KW-0812">Transmembrane</keyword>
<accession>A0A0G4I4Y6</accession>
<keyword evidence="5" id="KW-0472">Membrane</keyword>
<dbReference type="GO" id="GO:0008270">
    <property type="term" value="F:zinc ion binding"/>
    <property type="evidence" value="ECO:0007669"/>
    <property type="project" value="UniProtKB-KW"/>
</dbReference>
<dbReference type="InterPro" id="IPR051652">
    <property type="entry name" value="MDM2_MDM4_MUL1"/>
</dbReference>
<dbReference type="EMBL" id="CDMZ01005129">
    <property type="protein sequence ID" value="CEM52061.1"/>
    <property type="molecule type" value="Genomic_DNA"/>
</dbReference>
<keyword evidence="2 4" id="KW-0863">Zinc-finger</keyword>
<dbReference type="GO" id="GO:0004842">
    <property type="term" value="F:ubiquitin-protein transferase activity"/>
    <property type="evidence" value="ECO:0007669"/>
    <property type="project" value="TreeGrafter"/>
</dbReference>
<feature type="transmembrane region" description="Helical" evidence="5">
    <location>
        <begin position="37"/>
        <end position="68"/>
    </location>
</feature>
<keyword evidence="5" id="KW-1133">Transmembrane helix</keyword>
<evidence type="ECO:0000256" key="5">
    <source>
        <dbReference type="SAM" id="Phobius"/>
    </source>
</evidence>
<proteinExistence type="predicted"/>
<sequence length="200" mass="22279">MSPLPPQVLGMWVLTAPLYELVLAPVDFLLFRPVCQLLLIVWTIVSSTVSVVWYCVSCVIYGFLYCLWQLVEFLVWSTGHLGYVIALGGWIAVLYFVLRSHSDISDIKSSLIYQEAATVHLQKTVKRVAKALGTEKESETDSDEGVCTICQEEPATAGFVHGETMHLCACTKCANTLKKKLGQTKCPMCRQGVDKILRVF</sequence>
<evidence type="ECO:0000259" key="6">
    <source>
        <dbReference type="PROSITE" id="PS50089"/>
    </source>
</evidence>
<dbReference type="PANTHER" id="PTHR12183:SF37">
    <property type="entry name" value="PROTEIN MDM4"/>
    <property type="match status" value="1"/>
</dbReference>
<dbReference type="Gene3D" id="3.30.40.10">
    <property type="entry name" value="Zinc/RING finger domain, C3HC4 (zinc finger)"/>
    <property type="match status" value="1"/>
</dbReference>
<dbReference type="GO" id="GO:0016567">
    <property type="term" value="P:protein ubiquitination"/>
    <property type="evidence" value="ECO:0007669"/>
    <property type="project" value="TreeGrafter"/>
</dbReference>
<dbReference type="PANTHER" id="PTHR12183">
    <property type="entry name" value="MITOCHONDRIAL UBIQUITIN LIGASE ACTIVATOR OF NFKB 1"/>
    <property type="match status" value="1"/>
</dbReference>
<feature type="transmembrane region" description="Helical" evidence="5">
    <location>
        <begin position="80"/>
        <end position="98"/>
    </location>
</feature>
<dbReference type="AlphaFoldDB" id="A0A0G4I4Y6"/>
<dbReference type="Pfam" id="PF13920">
    <property type="entry name" value="zf-C3HC4_3"/>
    <property type="match status" value="1"/>
</dbReference>
<dbReference type="VEuPathDB" id="CryptoDB:Cvel_35949"/>
<keyword evidence="3" id="KW-0862">Zinc</keyword>
<evidence type="ECO:0000256" key="4">
    <source>
        <dbReference type="PROSITE-ProRule" id="PRU00175"/>
    </source>
</evidence>
<name>A0A0G4I4Y6_9ALVE</name>
<gene>
    <name evidence="7" type="ORF">Cvel_35949</name>
</gene>
<protein>
    <recommendedName>
        <fullName evidence="6">RING-type domain-containing protein</fullName>
    </recommendedName>
</protein>
<evidence type="ECO:0000313" key="7">
    <source>
        <dbReference type="EMBL" id="CEM52061.1"/>
    </source>
</evidence>
<feature type="transmembrane region" description="Helical" evidence="5">
    <location>
        <begin position="12"/>
        <end position="30"/>
    </location>
</feature>
<dbReference type="SUPFAM" id="SSF57850">
    <property type="entry name" value="RING/U-box"/>
    <property type="match status" value="1"/>
</dbReference>
<keyword evidence="1" id="KW-0479">Metal-binding</keyword>
<reference evidence="7" key="1">
    <citation type="submission" date="2014-11" db="EMBL/GenBank/DDBJ databases">
        <authorList>
            <person name="Otto D Thomas"/>
            <person name="Naeem Raeece"/>
        </authorList>
    </citation>
    <scope>NUCLEOTIDE SEQUENCE</scope>
</reference>